<proteinExistence type="inferred from homology"/>
<dbReference type="Pfam" id="PF04107">
    <property type="entry name" value="GCS2"/>
    <property type="match status" value="1"/>
</dbReference>
<name>A0A511UN94_9GAMM</name>
<dbReference type="GO" id="GO:0004357">
    <property type="term" value="F:glutamate-cysteine ligase activity"/>
    <property type="evidence" value="ECO:0007669"/>
    <property type="project" value="UniProtKB-UniRule"/>
</dbReference>
<gene>
    <name evidence="5" type="ORF">HVA01_17300</name>
</gene>
<dbReference type="GO" id="GO:0006750">
    <property type="term" value="P:glutathione biosynthetic process"/>
    <property type="evidence" value="ECO:0007669"/>
    <property type="project" value="UniProtKB-UniRule"/>
</dbReference>
<evidence type="ECO:0000256" key="3">
    <source>
        <dbReference type="ARBA" id="ARBA00022840"/>
    </source>
</evidence>
<evidence type="ECO:0000256" key="1">
    <source>
        <dbReference type="ARBA" id="ARBA00022598"/>
    </source>
</evidence>
<keyword evidence="6" id="KW-1185">Reference proteome</keyword>
<reference evidence="5 6" key="1">
    <citation type="submission" date="2019-07" db="EMBL/GenBank/DDBJ databases">
        <title>Whole genome shotgun sequence of Halomonas variabilis NBRC 102410.</title>
        <authorList>
            <person name="Hosoyama A."/>
            <person name="Uohara A."/>
            <person name="Ohji S."/>
            <person name="Ichikawa N."/>
        </authorList>
    </citation>
    <scope>NUCLEOTIDE SEQUENCE [LARGE SCALE GENOMIC DNA]</scope>
    <source>
        <strain evidence="5 6">NBRC 102410</strain>
    </source>
</reference>
<dbReference type="PIRSF" id="PIRSF017901">
    <property type="entry name" value="GCL"/>
    <property type="match status" value="1"/>
</dbReference>
<evidence type="ECO:0000313" key="6">
    <source>
        <dbReference type="Proteomes" id="UP000321303"/>
    </source>
</evidence>
<dbReference type="InterPro" id="IPR014746">
    <property type="entry name" value="Gln_synth/guanido_kin_cat_dom"/>
</dbReference>
<dbReference type="GO" id="GO:0005524">
    <property type="term" value="F:ATP binding"/>
    <property type="evidence" value="ECO:0007669"/>
    <property type="project" value="UniProtKB-UniRule"/>
</dbReference>
<evidence type="ECO:0000313" key="5">
    <source>
        <dbReference type="EMBL" id="GEN28084.1"/>
    </source>
</evidence>
<dbReference type="PANTHER" id="PTHR34378">
    <property type="entry name" value="GLUTAMATE--CYSTEINE LIGASE, CHLOROPLASTIC"/>
    <property type="match status" value="1"/>
</dbReference>
<keyword evidence="1 4" id="KW-0436">Ligase</keyword>
<dbReference type="Gene3D" id="3.30.590.20">
    <property type="match status" value="1"/>
</dbReference>
<evidence type="ECO:0000256" key="4">
    <source>
        <dbReference type="PIRNR" id="PIRNR017901"/>
    </source>
</evidence>
<evidence type="ECO:0000256" key="2">
    <source>
        <dbReference type="ARBA" id="ARBA00022741"/>
    </source>
</evidence>
<comment type="function">
    <text evidence="4">Catalyzes the synthesis of gamma-glutamylcysteine (gamma-GC).</text>
</comment>
<comment type="similarity">
    <text evidence="4">Belongs to the glutamate--cysteine ligase type 2 family. EgtA subfamily.</text>
</comment>
<dbReference type="OrthoDB" id="9780152at2"/>
<dbReference type="InterPro" id="IPR006336">
    <property type="entry name" value="GCS2"/>
</dbReference>
<dbReference type="InterPro" id="IPR035434">
    <property type="entry name" value="GCL_bact_plant"/>
</dbReference>
<dbReference type="EMBL" id="BJXV01000009">
    <property type="protein sequence ID" value="GEN28084.1"/>
    <property type="molecule type" value="Genomic_DNA"/>
</dbReference>
<keyword evidence="3 4" id="KW-0067">ATP-binding</keyword>
<dbReference type="PANTHER" id="PTHR34378:SF1">
    <property type="entry name" value="GLUTAMATE--CYSTEINE LIGASE, CHLOROPLASTIC"/>
    <property type="match status" value="1"/>
</dbReference>
<organism evidence="5 6">
    <name type="scientific">Halovibrio variabilis</name>
    <dbReference type="NCBI Taxonomy" id="31910"/>
    <lineage>
        <taxon>Bacteria</taxon>
        <taxon>Pseudomonadati</taxon>
        <taxon>Pseudomonadota</taxon>
        <taxon>Gammaproteobacteria</taxon>
        <taxon>Oceanospirillales</taxon>
        <taxon>Halomonadaceae</taxon>
        <taxon>Halovibrio</taxon>
    </lineage>
</organism>
<comment type="caution">
    <text evidence="5">The sequence shown here is derived from an EMBL/GenBank/DDBJ whole genome shotgun (WGS) entry which is preliminary data.</text>
</comment>
<sequence length="454" mass="51581">MQAMIDTQRLCDDFAAQCKPKAQCLIGIEHEKFIFSRYDHSLLHYAGDPGIQALLTRWQRFGWQPSFEQDNLIGLKREGAAITLEPAGQLELSGSPWADLHGVYQEMLEHRLQLSKLADEMGLGVMALGFAPQWKRKAADWMPKSRFHIMRGYMPKVGVHGLDMMTRTCSFQLNFDFCSEQDMRDKYRVAMALQPLVMVALANSPFADGRDSQMTSYRNYVWLHTDSARCGILPLVFSPDLSFSTYVQRALEVPMYSVKRNGVHVDLAGRFFTDLMQGALPELPGEKPTLKDWQDHLNTLMHDVRLKDHLELRGNDSLTLEHSMALAAFWTGILYDDQALSKALSFIEGCDVARLNQLRHYLPEVGMAESAEVSVAGIYPAESLLAALNYVTALAHEGLKRRQKVDVDGADEALYLQPLQDIIQARLSPAEKWRKLFQRQWQGDLSPLYRHATF</sequence>
<dbReference type="RefSeq" id="WP_146874920.1">
    <property type="nucleotide sequence ID" value="NZ_BJXV01000009.1"/>
</dbReference>
<dbReference type="SUPFAM" id="SSF55931">
    <property type="entry name" value="Glutamine synthetase/guanido kinase"/>
    <property type="match status" value="1"/>
</dbReference>
<dbReference type="Proteomes" id="UP000321303">
    <property type="component" value="Unassembled WGS sequence"/>
</dbReference>
<comment type="catalytic activity">
    <reaction evidence="4">
        <text>L-cysteine + L-glutamate + ATP = gamma-L-glutamyl-L-cysteine + ADP + phosphate + H(+)</text>
        <dbReference type="Rhea" id="RHEA:13285"/>
        <dbReference type="ChEBI" id="CHEBI:15378"/>
        <dbReference type="ChEBI" id="CHEBI:29985"/>
        <dbReference type="ChEBI" id="CHEBI:30616"/>
        <dbReference type="ChEBI" id="CHEBI:35235"/>
        <dbReference type="ChEBI" id="CHEBI:43474"/>
        <dbReference type="ChEBI" id="CHEBI:58173"/>
        <dbReference type="ChEBI" id="CHEBI:456216"/>
        <dbReference type="EC" id="6.3.2.2"/>
    </reaction>
</comment>
<protein>
    <recommendedName>
        <fullName evidence="4">Glutamate--cysteine ligase</fullName>
        <ecNumber evidence="4">6.3.2.2</ecNumber>
    </recommendedName>
</protein>
<keyword evidence="2 4" id="KW-0547">Nucleotide-binding</keyword>
<dbReference type="EC" id="6.3.2.2" evidence="4"/>
<dbReference type="AlphaFoldDB" id="A0A511UN94"/>
<accession>A0A511UN94</accession>